<evidence type="ECO:0000256" key="1">
    <source>
        <dbReference type="SAM" id="MobiDB-lite"/>
    </source>
</evidence>
<feature type="region of interest" description="Disordered" evidence="1">
    <location>
        <begin position="148"/>
        <end position="168"/>
    </location>
</feature>
<reference evidence="3 4" key="1">
    <citation type="submission" date="2021-08" db="EMBL/GenBank/DDBJ databases">
        <title>Draft Genome Sequence of Phanerochaete sordida strain YK-624.</title>
        <authorList>
            <person name="Mori T."/>
            <person name="Dohra H."/>
            <person name="Suzuki T."/>
            <person name="Kawagishi H."/>
            <person name="Hirai H."/>
        </authorList>
    </citation>
    <scope>NUCLEOTIDE SEQUENCE [LARGE SCALE GENOMIC DNA]</scope>
    <source>
        <strain evidence="3 4">YK-624</strain>
    </source>
</reference>
<keyword evidence="2" id="KW-0472">Membrane</keyword>
<keyword evidence="2" id="KW-0812">Transmembrane</keyword>
<evidence type="ECO:0000313" key="3">
    <source>
        <dbReference type="EMBL" id="GJE85074.1"/>
    </source>
</evidence>
<accession>A0A9P3L825</accession>
<feature type="transmembrane region" description="Helical" evidence="2">
    <location>
        <begin position="52"/>
        <end position="73"/>
    </location>
</feature>
<comment type="caution">
    <text evidence="3">The sequence shown here is derived from an EMBL/GenBank/DDBJ whole genome shotgun (WGS) entry which is preliminary data.</text>
</comment>
<gene>
    <name evidence="3" type="ORF">PsYK624_011510</name>
</gene>
<proteinExistence type="predicted"/>
<dbReference type="Proteomes" id="UP000703269">
    <property type="component" value="Unassembled WGS sequence"/>
</dbReference>
<protein>
    <submittedName>
        <fullName evidence="3">Uncharacterized protein</fullName>
    </submittedName>
</protein>
<evidence type="ECO:0000256" key="2">
    <source>
        <dbReference type="SAM" id="Phobius"/>
    </source>
</evidence>
<organism evidence="3 4">
    <name type="scientific">Phanerochaete sordida</name>
    <dbReference type="NCBI Taxonomy" id="48140"/>
    <lineage>
        <taxon>Eukaryota</taxon>
        <taxon>Fungi</taxon>
        <taxon>Dikarya</taxon>
        <taxon>Basidiomycota</taxon>
        <taxon>Agaricomycotina</taxon>
        <taxon>Agaricomycetes</taxon>
        <taxon>Polyporales</taxon>
        <taxon>Phanerochaetaceae</taxon>
        <taxon>Phanerochaete</taxon>
    </lineage>
</organism>
<feature type="compositionally biased region" description="Low complexity" evidence="1">
    <location>
        <begin position="18"/>
        <end position="35"/>
    </location>
</feature>
<dbReference type="EMBL" id="BPQB01000002">
    <property type="protein sequence ID" value="GJE85074.1"/>
    <property type="molecule type" value="Genomic_DNA"/>
</dbReference>
<feature type="compositionally biased region" description="Polar residues" evidence="1">
    <location>
        <begin position="1"/>
        <end position="16"/>
    </location>
</feature>
<feature type="region of interest" description="Disordered" evidence="1">
    <location>
        <begin position="1"/>
        <end position="43"/>
    </location>
</feature>
<feature type="region of interest" description="Disordered" evidence="1">
    <location>
        <begin position="91"/>
        <end position="113"/>
    </location>
</feature>
<keyword evidence="2" id="KW-1133">Transmembrane helix</keyword>
<dbReference type="AlphaFoldDB" id="A0A9P3L825"/>
<evidence type="ECO:0000313" key="4">
    <source>
        <dbReference type="Proteomes" id="UP000703269"/>
    </source>
</evidence>
<name>A0A9P3L825_9APHY</name>
<sequence>MTSQPSFTTTSVTPANGTPIATTASSSIASASSTPHPAGGPSGFFSKTGSPALVLAFLAIGIFAGGLLSLLFLRHVGLLRLMRQRQIAAGAVPPGPLEPAPASRRSRRRKQLGEKPKLWDYKYSIGRRNRSGWDAFVPLAVSPVQPPKLPPLDSASAMRPPSRSPHRRRLDAVGRWVRGLDPRPPTMTTPTTPNDAGSLHLAVAIAMPSPNPSRAGGRGGVPIYELGLISVPWTAEQFEALTPRPPLVEPSPPSAV</sequence>
<keyword evidence="4" id="KW-1185">Reference proteome</keyword>